<dbReference type="EMBL" id="BKCJ011098762">
    <property type="protein sequence ID" value="GFC85212.1"/>
    <property type="molecule type" value="Genomic_DNA"/>
</dbReference>
<gene>
    <name evidence="1" type="ORF">Tci_857182</name>
</gene>
<reference evidence="1" key="1">
    <citation type="journal article" date="2019" name="Sci. Rep.">
        <title>Draft genome of Tanacetum cinerariifolium, the natural source of mosquito coil.</title>
        <authorList>
            <person name="Yamashiro T."/>
            <person name="Shiraishi A."/>
            <person name="Satake H."/>
            <person name="Nakayama K."/>
        </authorList>
    </citation>
    <scope>NUCLEOTIDE SEQUENCE</scope>
</reference>
<name>A0A699RMF6_TANCI</name>
<feature type="non-terminal residue" evidence="1">
    <location>
        <position position="1"/>
    </location>
</feature>
<accession>A0A699RMF6</accession>
<organism evidence="1">
    <name type="scientific">Tanacetum cinerariifolium</name>
    <name type="common">Dalmatian daisy</name>
    <name type="synonym">Chrysanthemum cinerariifolium</name>
    <dbReference type="NCBI Taxonomy" id="118510"/>
    <lineage>
        <taxon>Eukaryota</taxon>
        <taxon>Viridiplantae</taxon>
        <taxon>Streptophyta</taxon>
        <taxon>Embryophyta</taxon>
        <taxon>Tracheophyta</taxon>
        <taxon>Spermatophyta</taxon>
        <taxon>Magnoliopsida</taxon>
        <taxon>eudicotyledons</taxon>
        <taxon>Gunneridae</taxon>
        <taxon>Pentapetalae</taxon>
        <taxon>asterids</taxon>
        <taxon>campanulids</taxon>
        <taxon>Asterales</taxon>
        <taxon>Asteraceae</taxon>
        <taxon>Asteroideae</taxon>
        <taxon>Anthemideae</taxon>
        <taxon>Anthemidinae</taxon>
        <taxon>Tanacetum</taxon>
    </lineage>
</organism>
<comment type="caution">
    <text evidence="1">The sequence shown here is derived from an EMBL/GenBank/DDBJ whole genome shotgun (WGS) entry which is preliminary data.</text>
</comment>
<sequence>DLRKRLEVVDDEDDDVFIEATPLARKISTFKIHTGTIGECDKTSSRRRK</sequence>
<protein>
    <submittedName>
        <fullName evidence="1">Uncharacterized protein</fullName>
    </submittedName>
</protein>
<proteinExistence type="predicted"/>
<evidence type="ECO:0000313" key="1">
    <source>
        <dbReference type="EMBL" id="GFC85212.1"/>
    </source>
</evidence>
<dbReference type="AlphaFoldDB" id="A0A699RMF6"/>